<sequence>MPSDQSSKMKKLILQDEFASLPAIVPQGPIAILGLGGGTCARLMLDLWPSLKLEGWELDEILIDKAREYLGLADLEKSTQNGGFLRVHIGDALSPSAIVPGGFSGIVVDLFSSGKVLPQLQEVCLFFHHDFISL</sequence>
<dbReference type="PANTHER" id="PTHR12176:SF76">
    <property type="entry name" value="S-ADENOSYL-L-METHIONINE-DEPENDENT METHYLTRANSFERASES SUPERFAMILY PROTEIN"/>
    <property type="match status" value="1"/>
</dbReference>
<dbReference type="PANTHER" id="PTHR12176">
    <property type="entry name" value="SAM-DEPENDENT METHYLTRANSFERASE SUPERFAMILY PROTEIN"/>
    <property type="match status" value="1"/>
</dbReference>
<keyword evidence="5" id="KW-1185">Reference proteome</keyword>
<dbReference type="Gene3D" id="3.40.50.150">
    <property type="entry name" value="Vaccinia Virus protein VP39"/>
    <property type="match status" value="1"/>
</dbReference>
<keyword evidence="3" id="KW-0808">Transferase</keyword>
<protein>
    <submittedName>
        <fullName evidence="4">Uncharacterized protein</fullName>
    </submittedName>
</protein>
<organism evidence="4 5">
    <name type="scientific">Kingdonia uniflora</name>
    <dbReference type="NCBI Taxonomy" id="39325"/>
    <lineage>
        <taxon>Eukaryota</taxon>
        <taxon>Viridiplantae</taxon>
        <taxon>Streptophyta</taxon>
        <taxon>Embryophyta</taxon>
        <taxon>Tracheophyta</taxon>
        <taxon>Spermatophyta</taxon>
        <taxon>Magnoliopsida</taxon>
        <taxon>Ranunculales</taxon>
        <taxon>Circaeasteraceae</taxon>
        <taxon>Kingdonia</taxon>
    </lineage>
</organism>
<evidence type="ECO:0000313" key="4">
    <source>
        <dbReference type="EMBL" id="KAF6150825.1"/>
    </source>
</evidence>
<comment type="similarity">
    <text evidence="1">Belongs to the methyltransferase superfamily.</text>
</comment>
<evidence type="ECO:0000256" key="1">
    <source>
        <dbReference type="ARBA" id="ARBA00008361"/>
    </source>
</evidence>
<evidence type="ECO:0000313" key="5">
    <source>
        <dbReference type="Proteomes" id="UP000541444"/>
    </source>
</evidence>
<reference evidence="4 5" key="1">
    <citation type="journal article" date="2020" name="IScience">
        <title>Genome Sequencing of the Endangered Kingdonia uniflora (Circaeasteraceae, Ranunculales) Reveals Potential Mechanisms of Evolutionary Specialization.</title>
        <authorList>
            <person name="Sun Y."/>
            <person name="Deng T."/>
            <person name="Zhang A."/>
            <person name="Moore M.J."/>
            <person name="Landis J.B."/>
            <person name="Lin N."/>
            <person name="Zhang H."/>
            <person name="Zhang X."/>
            <person name="Huang J."/>
            <person name="Zhang X."/>
            <person name="Sun H."/>
            <person name="Wang H."/>
        </authorList>
    </citation>
    <scope>NUCLEOTIDE SEQUENCE [LARGE SCALE GENOMIC DNA]</scope>
    <source>
        <strain evidence="4">TB1705</strain>
        <tissue evidence="4">Leaf</tissue>
    </source>
</reference>
<proteinExistence type="inferred from homology"/>
<dbReference type="InterPro" id="IPR029063">
    <property type="entry name" value="SAM-dependent_MTases_sf"/>
</dbReference>
<dbReference type="AlphaFoldDB" id="A0A7J7M7G9"/>
<dbReference type="InterPro" id="IPR051419">
    <property type="entry name" value="Lys/N-term_MeTrsfase_sf"/>
</dbReference>
<comment type="caution">
    <text evidence="4">The sequence shown here is derived from an EMBL/GenBank/DDBJ whole genome shotgun (WGS) entry which is preliminary data.</text>
</comment>
<accession>A0A7J7M7G9</accession>
<dbReference type="EMBL" id="JACGCM010001726">
    <property type="protein sequence ID" value="KAF6150825.1"/>
    <property type="molecule type" value="Genomic_DNA"/>
</dbReference>
<evidence type="ECO:0000256" key="2">
    <source>
        <dbReference type="ARBA" id="ARBA00022603"/>
    </source>
</evidence>
<evidence type="ECO:0000256" key="3">
    <source>
        <dbReference type="ARBA" id="ARBA00022679"/>
    </source>
</evidence>
<name>A0A7J7M7G9_9MAGN</name>
<dbReference type="SUPFAM" id="SSF53335">
    <property type="entry name" value="S-adenosyl-L-methionine-dependent methyltransferases"/>
    <property type="match status" value="1"/>
</dbReference>
<gene>
    <name evidence="4" type="ORF">GIB67_020908</name>
</gene>
<dbReference type="Proteomes" id="UP000541444">
    <property type="component" value="Unassembled WGS sequence"/>
</dbReference>
<dbReference type="OrthoDB" id="2016285at2759"/>
<dbReference type="GO" id="GO:0008168">
    <property type="term" value="F:methyltransferase activity"/>
    <property type="evidence" value="ECO:0007669"/>
    <property type="project" value="UniProtKB-KW"/>
</dbReference>
<keyword evidence="2" id="KW-0489">Methyltransferase</keyword>
<dbReference type="GO" id="GO:0032259">
    <property type="term" value="P:methylation"/>
    <property type="evidence" value="ECO:0007669"/>
    <property type="project" value="UniProtKB-KW"/>
</dbReference>